<reference evidence="2 3" key="1">
    <citation type="submission" date="2023-09" db="EMBL/GenBank/DDBJ databases">
        <authorList>
            <person name="Rey-Velasco X."/>
        </authorList>
    </citation>
    <scope>NUCLEOTIDE SEQUENCE [LARGE SCALE GENOMIC DNA]</scope>
    <source>
        <strain evidence="2 3">P007</strain>
    </source>
</reference>
<keyword evidence="3" id="KW-1185">Reference proteome</keyword>
<dbReference type="EMBL" id="JAVRHU010000005">
    <property type="protein sequence ID" value="MDT0622814.1"/>
    <property type="molecule type" value="Genomic_DNA"/>
</dbReference>
<gene>
    <name evidence="2" type="ORF">RM520_14385</name>
</gene>
<evidence type="ECO:0008006" key="4">
    <source>
        <dbReference type="Google" id="ProtNLM"/>
    </source>
</evidence>
<sequence>MRVFVEKQWFNQWWLHLLTTIPCFGFLIYVCIKWFLHEHSVDKVGPYDYDSQILVIVLLVATLLLIFMFKLYIEIDEKGIQYKFFPFHRTMKLITWNEIENCQTRTYRPISEYGGWGYKIGMGGTAFNVKGNQGIQIKLKNGKNILLGTQKPKEAQLVINKYFNNEGI</sequence>
<name>A0ABU3BKY8_9FLAO</name>
<protein>
    <recommendedName>
        <fullName evidence="4">Bacterial Pleckstrin homology domain-containing protein</fullName>
    </recommendedName>
</protein>
<evidence type="ECO:0000313" key="2">
    <source>
        <dbReference type="EMBL" id="MDT0622814.1"/>
    </source>
</evidence>
<dbReference type="Proteomes" id="UP001250662">
    <property type="component" value="Unassembled WGS sequence"/>
</dbReference>
<accession>A0ABU3BKY8</accession>
<feature type="transmembrane region" description="Helical" evidence="1">
    <location>
        <begin position="51"/>
        <end position="73"/>
    </location>
</feature>
<evidence type="ECO:0000256" key="1">
    <source>
        <dbReference type="SAM" id="Phobius"/>
    </source>
</evidence>
<keyword evidence="1" id="KW-1133">Transmembrane helix</keyword>
<organism evidence="2 3">
    <name type="scientific">Croceitalea vernalis</name>
    <dbReference type="NCBI Taxonomy" id="3075599"/>
    <lineage>
        <taxon>Bacteria</taxon>
        <taxon>Pseudomonadati</taxon>
        <taxon>Bacteroidota</taxon>
        <taxon>Flavobacteriia</taxon>
        <taxon>Flavobacteriales</taxon>
        <taxon>Flavobacteriaceae</taxon>
        <taxon>Croceitalea</taxon>
    </lineage>
</organism>
<evidence type="ECO:0000313" key="3">
    <source>
        <dbReference type="Proteomes" id="UP001250662"/>
    </source>
</evidence>
<keyword evidence="1" id="KW-0472">Membrane</keyword>
<dbReference type="RefSeq" id="WP_311386257.1">
    <property type="nucleotide sequence ID" value="NZ_JAVRHU010000005.1"/>
</dbReference>
<comment type="caution">
    <text evidence="2">The sequence shown here is derived from an EMBL/GenBank/DDBJ whole genome shotgun (WGS) entry which is preliminary data.</text>
</comment>
<keyword evidence="1" id="KW-0812">Transmembrane</keyword>
<feature type="transmembrane region" description="Helical" evidence="1">
    <location>
        <begin position="12"/>
        <end position="36"/>
    </location>
</feature>
<proteinExistence type="predicted"/>